<dbReference type="PANTHER" id="PTHR34203:SF15">
    <property type="entry name" value="SLL1173 PROTEIN"/>
    <property type="match status" value="1"/>
</dbReference>
<keyword evidence="3" id="KW-0489">Methyltransferase</keyword>
<dbReference type="EMBL" id="CP046509">
    <property type="protein sequence ID" value="QGU89449.1"/>
    <property type="molecule type" value="Genomic_DNA"/>
</dbReference>
<dbReference type="InterPro" id="IPR052514">
    <property type="entry name" value="SAM-dependent_MTase"/>
</dbReference>
<reference evidence="2 5" key="1">
    <citation type="submission" date="2019-11" db="EMBL/GenBank/DDBJ databases">
        <title>Erwinia sp. nov., isolated from feces of birds in Tibet plateau of China.</title>
        <authorList>
            <person name="Ge Y."/>
        </authorList>
    </citation>
    <scope>NUCLEOTIDE SEQUENCE [LARGE SCALE GENOMIC DNA]</scope>
    <source>
        <strain evidence="2 5">J316</strain>
    </source>
</reference>
<dbReference type="RefSeq" id="WP_154754135.1">
    <property type="nucleotide sequence ID" value="NZ_CP046509.1"/>
</dbReference>
<dbReference type="GO" id="GO:0032259">
    <property type="term" value="P:methylation"/>
    <property type="evidence" value="ECO:0007669"/>
    <property type="project" value="UniProtKB-KW"/>
</dbReference>
<dbReference type="Proteomes" id="UP000424752">
    <property type="component" value="Chromosome"/>
</dbReference>
<dbReference type="KEGG" id="erwi:GN242_20575"/>
<organism evidence="3 4">
    <name type="scientific">Erwinia sorbitola</name>
    <dbReference type="NCBI Taxonomy" id="2681984"/>
    <lineage>
        <taxon>Bacteria</taxon>
        <taxon>Pseudomonadati</taxon>
        <taxon>Pseudomonadota</taxon>
        <taxon>Gammaproteobacteria</taxon>
        <taxon>Enterobacterales</taxon>
        <taxon>Erwiniaceae</taxon>
        <taxon>Erwinia</taxon>
    </lineage>
</organism>
<sequence>MDESDRYNCQLFTVEDSHYLLTNGPDYISRVLRNGIAWETDTLAIGQRLIEGISAPVLLDIGANLGAWSVPMGIHIRRSGGKLHAWEPQRQVYYQLCANLFINNLTHCVAHHGAIGDYAGEIDVPVLDVMQDANLGALSLLPEVYKFQREQKSEYCETVPITTLDLLNLPRADLIKIDVEGMEYEVLAGGKNWLEQMDYPPVIFEIWSDTISPTKRKQEKLIAMMRDEMQYEVVLLGELAVAQHKNHKRLNITLHKQGYSLAKPTHFGMSFLP</sequence>
<dbReference type="EMBL" id="WLZX01000010">
    <property type="protein sequence ID" value="MTD28899.1"/>
    <property type="molecule type" value="Genomic_DNA"/>
</dbReference>
<name>A0A6I6EWE7_9GAMM</name>
<evidence type="ECO:0000313" key="2">
    <source>
        <dbReference type="EMBL" id="MTD28899.1"/>
    </source>
</evidence>
<dbReference type="NCBIfam" id="TIGR01444">
    <property type="entry name" value="fkbM_fam"/>
    <property type="match status" value="1"/>
</dbReference>
<evidence type="ECO:0000313" key="3">
    <source>
        <dbReference type="EMBL" id="QGU89449.1"/>
    </source>
</evidence>
<accession>A0A6L6GUB7</accession>
<dbReference type="SUPFAM" id="SSF53335">
    <property type="entry name" value="S-adenosyl-L-methionine-dependent methyltransferases"/>
    <property type="match status" value="1"/>
</dbReference>
<dbReference type="Gene3D" id="3.40.50.150">
    <property type="entry name" value="Vaccinia Virus protein VP39"/>
    <property type="match status" value="1"/>
</dbReference>
<dbReference type="InterPro" id="IPR006342">
    <property type="entry name" value="FkbM_mtfrase"/>
</dbReference>
<dbReference type="PANTHER" id="PTHR34203">
    <property type="entry name" value="METHYLTRANSFERASE, FKBM FAMILY PROTEIN"/>
    <property type="match status" value="1"/>
</dbReference>
<keyword evidence="3" id="KW-0808">Transferase</keyword>
<keyword evidence="5" id="KW-1185">Reference proteome</keyword>
<accession>A0A6I6EWE7</accession>
<dbReference type="Pfam" id="PF05050">
    <property type="entry name" value="Methyltransf_21"/>
    <property type="match status" value="1"/>
</dbReference>
<evidence type="ECO:0000313" key="5">
    <source>
        <dbReference type="Proteomes" id="UP000480164"/>
    </source>
</evidence>
<dbReference type="AlphaFoldDB" id="A0A6I6EWE7"/>
<gene>
    <name evidence="2" type="ORF">GK011_18370</name>
    <name evidence="3" type="ORF">GN242_20575</name>
</gene>
<evidence type="ECO:0000259" key="1">
    <source>
        <dbReference type="Pfam" id="PF05050"/>
    </source>
</evidence>
<feature type="domain" description="Methyltransferase FkbM" evidence="1">
    <location>
        <begin position="60"/>
        <end position="206"/>
    </location>
</feature>
<proteinExistence type="predicted"/>
<protein>
    <submittedName>
        <fullName evidence="3">FkbM family methyltransferase</fullName>
    </submittedName>
</protein>
<evidence type="ECO:0000313" key="4">
    <source>
        <dbReference type="Proteomes" id="UP000424752"/>
    </source>
</evidence>
<reference evidence="3 4" key="2">
    <citation type="submission" date="2019-12" db="EMBL/GenBank/DDBJ databases">
        <title>Erwinia sp. nov., isolated from droppings of birds in the Qinghai-Tiebt plateau of China.</title>
        <authorList>
            <person name="Ge Y."/>
        </authorList>
    </citation>
    <scope>NUCLEOTIDE SEQUENCE [LARGE SCALE GENOMIC DNA]</scope>
    <source>
        <strain evidence="3 4">J780</strain>
    </source>
</reference>
<dbReference type="GO" id="GO:0008168">
    <property type="term" value="F:methyltransferase activity"/>
    <property type="evidence" value="ECO:0007669"/>
    <property type="project" value="UniProtKB-KW"/>
</dbReference>
<dbReference type="Proteomes" id="UP000480164">
    <property type="component" value="Unassembled WGS sequence"/>
</dbReference>
<dbReference type="InterPro" id="IPR029063">
    <property type="entry name" value="SAM-dependent_MTases_sf"/>
</dbReference>